<evidence type="ECO:0000313" key="7">
    <source>
        <dbReference type="Proteomes" id="UP000327013"/>
    </source>
</evidence>
<evidence type="ECO:0000313" key="6">
    <source>
        <dbReference type="EMBL" id="KAE8009310.1"/>
    </source>
</evidence>
<dbReference type="PANTHER" id="PTHR31917">
    <property type="entry name" value="AGENET DOMAIN-CONTAINING PROTEIN-RELATED"/>
    <property type="match status" value="1"/>
</dbReference>
<dbReference type="PANTHER" id="PTHR31917:SF153">
    <property type="entry name" value="DUF724 DOMAIN-CONTAINING PROTEIN 3-RELATED"/>
    <property type="match status" value="1"/>
</dbReference>
<dbReference type="SMART" id="SM00743">
    <property type="entry name" value="Agenet"/>
    <property type="match status" value="4"/>
</dbReference>
<evidence type="ECO:0000256" key="4">
    <source>
        <dbReference type="SAM" id="MobiDB-lite"/>
    </source>
</evidence>
<feature type="compositionally biased region" description="Basic and acidic residues" evidence="4">
    <location>
        <begin position="529"/>
        <end position="548"/>
    </location>
</feature>
<dbReference type="CDD" id="cd20406">
    <property type="entry name" value="Tudor_Agenet_AtDUF_rpt2_4"/>
    <property type="match status" value="2"/>
</dbReference>
<dbReference type="AlphaFoldDB" id="A0A5N6QSP1"/>
<dbReference type="Proteomes" id="UP000327013">
    <property type="component" value="Chromosome 2"/>
</dbReference>
<dbReference type="InterPro" id="IPR008395">
    <property type="entry name" value="Agenet-like_dom"/>
</dbReference>
<keyword evidence="7" id="KW-1185">Reference proteome</keyword>
<reference evidence="6 7" key="1">
    <citation type="submission" date="2019-06" db="EMBL/GenBank/DDBJ databases">
        <title>A chromosomal-level reference genome of Carpinus fangiana (Coryloideae, Betulaceae).</title>
        <authorList>
            <person name="Yang X."/>
            <person name="Wang Z."/>
            <person name="Zhang L."/>
            <person name="Hao G."/>
            <person name="Liu J."/>
            <person name="Yang Y."/>
        </authorList>
    </citation>
    <scope>NUCLEOTIDE SEQUENCE [LARGE SCALE GENOMIC DNA]</scope>
    <source>
        <strain evidence="6">Cfa_2016G</strain>
        <tissue evidence="6">Leaf</tissue>
    </source>
</reference>
<feature type="domain" description="Agenet" evidence="5">
    <location>
        <begin position="227"/>
        <end position="283"/>
    </location>
</feature>
<name>A0A5N6QSP1_9ROSI</name>
<feature type="domain" description="Agenet" evidence="5">
    <location>
        <begin position="158"/>
        <end position="224"/>
    </location>
</feature>
<keyword evidence="2" id="KW-0341">Growth regulation</keyword>
<dbReference type="Pfam" id="PF05266">
    <property type="entry name" value="DUF724"/>
    <property type="match status" value="1"/>
</dbReference>
<evidence type="ECO:0000256" key="1">
    <source>
        <dbReference type="ARBA" id="ARBA00022448"/>
    </source>
</evidence>
<dbReference type="InterPro" id="IPR014002">
    <property type="entry name" value="Agenet_dom_plant"/>
</dbReference>
<protein>
    <recommendedName>
        <fullName evidence="5">Agenet domain-containing protein</fullName>
    </recommendedName>
</protein>
<feature type="region of interest" description="Disordered" evidence="4">
    <location>
        <begin position="526"/>
        <end position="582"/>
    </location>
</feature>
<dbReference type="EMBL" id="CM017322">
    <property type="protein sequence ID" value="KAE8009310.1"/>
    <property type="molecule type" value="Genomic_DNA"/>
</dbReference>
<feature type="region of interest" description="Disordered" evidence="4">
    <location>
        <begin position="404"/>
        <end position="438"/>
    </location>
</feature>
<evidence type="ECO:0000259" key="5">
    <source>
        <dbReference type="SMART" id="SM00743"/>
    </source>
</evidence>
<feature type="domain" description="Agenet" evidence="5">
    <location>
        <begin position="13"/>
        <end position="84"/>
    </location>
</feature>
<dbReference type="OrthoDB" id="687110at2759"/>
<feature type="coiled-coil region" evidence="3">
    <location>
        <begin position="822"/>
        <end position="877"/>
    </location>
</feature>
<organism evidence="6 7">
    <name type="scientific">Carpinus fangiana</name>
    <dbReference type="NCBI Taxonomy" id="176857"/>
    <lineage>
        <taxon>Eukaryota</taxon>
        <taxon>Viridiplantae</taxon>
        <taxon>Streptophyta</taxon>
        <taxon>Embryophyta</taxon>
        <taxon>Tracheophyta</taxon>
        <taxon>Spermatophyta</taxon>
        <taxon>Magnoliopsida</taxon>
        <taxon>eudicotyledons</taxon>
        <taxon>Gunneridae</taxon>
        <taxon>Pentapetalae</taxon>
        <taxon>rosids</taxon>
        <taxon>fabids</taxon>
        <taxon>Fagales</taxon>
        <taxon>Betulaceae</taxon>
        <taxon>Carpinus</taxon>
    </lineage>
</organism>
<feature type="domain" description="Agenet" evidence="5">
    <location>
        <begin position="88"/>
        <end position="144"/>
    </location>
</feature>
<dbReference type="CDD" id="cd20405">
    <property type="entry name" value="Tudor_Agenet_AtDUF_rpt1_3"/>
    <property type="match status" value="2"/>
</dbReference>
<keyword evidence="3" id="KW-0175">Coiled coil</keyword>
<sequence>MGSPEEGSSFPDQIYSIGEEVEVSSDEPGFKGSWYVATVIEPPIPKKNTRARVEYRTLLTEDGSEPLKEYVDEGYIRPKPPQEEFTAQDLELGGVVGAYCRDGWWTGVVVKVLGDSRYRVYFKNPPDVIEFDRKDLRVHKEWLNGMWVRPDKRQKTGSSFSTGMDVEVNVEEENLSDAWFPAIVIKENKDDTFFVKYQSSRNGDEAGKVTVDLDHIRPSPPPPDTDIKYDVLDKVDAFCEFAWRPGVIAKCVTDTEYHVYFQRTNEDRIFNQSTLRPRMLWKGEEWVSGSQELIVSSDFQEQTRHTRNYASDPEVTVQVESSVVARDNMDESIPSRNSVKNLMELSSPDDEKVVTRALTPGMRKIKLLDHKGNPTQLHPSKKLKTKITSEALLSATGCQLRKKRSKISRKELLSSSAPPKSGGKQQRHSGVLRNQPFTKTESLAGEVKVWAKQKKFGELDSPKSSRVNKRGRRPKSLVKSPPSSAAGGGIAKEIVLEAIRKEAEMPVILGLEAKVMGVSRSGNFCQLSDQKDTNHPAEDRSLEIDQQKSEGNSIKRKRGRPRKFVVTSSKASDGGKQQNGVEGSEIVVEDHSTQAVASDMHAGGKSADSHDFSRIQFAEVSATNSSTDDVGMRSIAAPSNMDVDDQPLATWIGEMLQCPPSARESKLSPVMTVDECNEARKQQPDIVQVPATVATSVLVLDENKSFPFEKTSLLWKTIESMEIFRTLPQYPHFRPLSKCSEVYREGLAIGNMVAFSSLVEKISKLQLDDPRRIFDSYLESLLDLEKLGFDVTVLRGRINEMLSVKDRQGQILNESKDAECKITRYSHEKTEMAEEMANIEKQIAELQEKHALIKSEKESKEHEMSILQVRVNAINEELQSTQLGFDNIAAAPWKSG</sequence>
<evidence type="ECO:0000256" key="3">
    <source>
        <dbReference type="SAM" id="Coils"/>
    </source>
</evidence>
<dbReference type="Pfam" id="PF05641">
    <property type="entry name" value="Agenet"/>
    <property type="match status" value="3"/>
</dbReference>
<feature type="compositionally biased region" description="Basic residues" evidence="4">
    <location>
        <begin position="554"/>
        <end position="563"/>
    </location>
</feature>
<feature type="compositionally biased region" description="Basic residues" evidence="4">
    <location>
        <begin position="466"/>
        <end position="476"/>
    </location>
</feature>
<feature type="region of interest" description="Disordered" evidence="4">
    <location>
        <begin position="460"/>
        <end position="487"/>
    </location>
</feature>
<evidence type="ECO:0000256" key="2">
    <source>
        <dbReference type="ARBA" id="ARBA00022604"/>
    </source>
</evidence>
<feature type="compositionally biased region" description="Polar residues" evidence="4">
    <location>
        <begin position="566"/>
        <end position="581"/>
    </location>
</feature>
<keyword evidence="1" id="KW-0813">Transport</keyword>
<gene>
    <name evidence="6" type="ORF">FH972_005755</name>
</gene>
<proteinExistence type="predicted"/>
<dbReference type="Gene3D" id="2.30.30.140">
    <property type="match status" value="1"/>
</dbReference>
<accession>A0A5N6QSP1</accession>
<dbReference type="InterPro" id="IPR007930">
    <property type="entry name" value="DUF724"/>
</dbReference>